<evidence type="ECO:0000313" key="1">
    <source>
        <dbReference type="EMBL" id="AYW50160.1"/>
    </source>
</evidence>
<evidence type="ECO:0000313" key="2">
    <source>
        <dbReference type="Proteomes" id="UP000280475"/>
    </source>
</evidence>
<accession>A0A3G5FIL9</accession>
<dbReference type="PANTHER" id="PTHR30185:SF12">
    <property type="entry name" value="TRANSCRIPTIONAL REGULATOR MANR"/>
    <property type="match status" value="1"/>
</dbReference>
<evidence type="ECO:0008006" key="3">
    <source>
        <dbReference type="Google" id="ProtNLM"/>
    </source>
</evidence>
<dbReference type="InterPro" id="IPR050661">
    <property type="entry name" value="BglG_antiterminators"/>
</dbReference>
<dbReference type="InterPro" id="IPR036388">
    <property type="entry name" value="WH-like_DNA-bd_sf"/>
</dbReference>
<dbReference type="PANTHER" id="PTHR30185">
    <property type="entry name" value="CRYPTIC BETA-GLUCOSIDE BGL OPERON ANTITERMINATOR"/>
    <property type="match status" value="1"/>
</dbReference>
<proteinExistence type="predicted"/>
<gene>
    <name evidence="1" type="ORF">C7H83_06660</name>
</gene>
<reference evidence="1 2" key="1">
    <citation type="journal article" date="2012" name="Int. J. Syst. Evol. Microbiol.">
        <title>Characterization of Tetragenococcus strains from sugar thick juice reveals a novel species, Tetragenococcus osmophilus sp. nov., and divides Tetragenococcus halophilus into two subspecies, T. halophilus subsp. halophilus subsp. nov. and T. halophilus subsp. flandriensis subsp. nov.</title>
        <authorList>
            <person name="Juste A."/>
            <person name="Van Trappen S."/>
            <person name="Verreth C."/>
            <person name="Cleenwerck I."/>
            <person name="De Vos P."/>
            <person name="Lievens B."/>
            <person name="Willems K.A."/>
        </authorList>
    </citation>
    <scope>NUCLEOTIDE SEQUENCE [LARGE SCALE GENOMIC DNA]</scope>
    <source>
        <strain evidence="1 2">LMG 26042</strain>
    </source>
</reference>
<dbReference type="Proteomes" id="UP000280475">
    <property type="component" value="Chromosome"/>
</dbReference>
<organism evidence="1 2">
    <name type="scientific">Tetragenococcus halophilus</name>
    <name type="common">Pediococcus halophilus</name>
    <dbReference type="NCBI Taxonomy" id="51669"/>
    <lineage>
        <taxon>Bacteria</taxon>
        <taxon>Bacillati</taxon>
        <taxon>Bacillota</taxon>
        <taxon>Bacilli</taxon>
        <taxon>Lactobacillales</taxon>
        <taxon>Enterococcaceae</taxon>
        <taxon>Tetragenococcus</taxon>
    </lineage>
</organism>
<dbReference type="RefSeq" id="WP_103892829.1">
    <property type="nucleotide sequence ID" value="NZ_CP027768.1"/>
</dbReference>
<dbReference type="EMBL" id="CP027768">
    <property type="protein sequence ID" value="AYW50160.1"/>
    <property type="molecule type" value="Genomic_DNA"/>
</dbReference>
<dbReference type="Gene3D" id="1.10.10.10">
    <property type="entry name" value="Winged helix-like DNA-binding domain superfamily/Winged helix DNA-binding domain"/>
    <property type="match status" value="1"/>
</dbReference>
<sequence>MNERQIEIIKTLLYSVSPVHIQKIQGKFDVSERTIKYDLSIIRKEFKKYNLNMLNKKDVGYYISPEEKPFIIKKYSLYDDFEDQQYSDFEDVMMYLLLIKEPADKEQVACMLYYSNFSIKNFIKEAENILPESLSIQQIIESEFSLIGSEREIRAYYTSLLLKKLKKVRKQEITKMFLKAFPLFEEKINEKKLLRIETILKQKIKKQKIWISESAYIKLFIHLYIVQLRKNNTVHYTKKELEFYKAFQSEYILAKEVLTEIFW</sequence>
<name>A0A3G5FIL9_TETHA</name>
<protein>
    <recommendedName>
        <fullName evidence="3">HTH domain-containing protein</fullName>
    </recommendedName>
</protein>
<dbReference type="AlphaFoldDB" id="A0A3G5FIL9"/>